<dbReference type="Gene3D" id="3.40.50.150">
    <property type="entry name" value="Vaccinia Virus protein VP39"/>
    <property type="match status" value="1"/>
</dbReference>
<evidence type="ECO:0000313" key="5">
    <source>
        <dbReference type="Proteomes" id="UP000570517"/>
    </source>
</evidence>
<dbReference type="EMBL" id="JABFYL010000018">
    <property type="protein sequence ID" value="NVN49780.1"/>
    <property type="molecule type" value="Genomic_DNA"/>
</dbReference>
<name>A0A850PNS2_9MYCO</name>
<dbReference type="PROSITE" id="PS51682">
    <property type="entry name" value="SAM_OMT_I"/>
    <property type="match status" value="1"/>
</dbReference>
<keyword evidence="1 4" id="KW-0489">Methyltransferase</keyword>
<evidence type="ECO:0000313" key="4">
    <source>
        <dbReference type="EMBL" id="NVN49780.1"/>
    </source>
</evidence>
<keyword evidence="2 4" id="KW-0808">Transferase</keyword>
<dbReference type="PANTHER" id="PTHR10509">
    <property type="entry name" value="O-METHYLTRANSFERASE-RELATED"/>
    <property type="match status" value="1"/>
</dbReference>
<dbReference type="SUPFAM" id="SSF53335">
    <property type="entry name" value="S-adenosyl-L-methionine-dependent methyltransferases"/>
    <property type="match status" value="1"/>
</dbReference>
<dbReference type="PANTHER" id="PTHR10509:SF14">
    <property type="entry name" value="CAFFEOYL-COA O-METHYLTRANSFERASE 3-RELATED"/>
    <property type="match status" value="1"/>
</dbReference>
<evidence type="ECO:0000256" key="1">
    <source>
        <dbReference type="ARBA" id="ARBA00022603"/>
    </source>
</evidence>
<keyword evidence="3" id="KW-0949">S-adenosyl-L-methionine</keyword>
<dbReference type="AlphaFoldDB" id="A0A850PNS2"/>
<reference evidence="4 5" key="1">
    <citation type="submission" date="2020-05" db="EMBL/GenBank/DDBJ databases">
        <title>Draft genome sequence of Mycobacterium hippocampi DL, isolated from European seabass, Dicentrarchus labrax, reared in fish farms.</title>
        <authorList>
            <person name="Stathopoulou P."/>
            <person name="Asimakis E."/>
            <person name="Tzokas K."/>
            <person name="Batargias C."/>
            <person name="Tsiamis G."/>
        </authorList>
    </citation>
    <scope>NUCLEOTIDE SEQUENCE [LARGE SCALE GENOMIC DNA]</scope>
    <source>
        <strain evidence="4 5">DL</strain>
    </source>
</reference>
<organism evidence="4 5">
    <name type="scientific">Mycolicibacterium hippocampi</name>
    <dbReference type="NCBI Taxonomy" id="659824"/>
    <lineage>
        <taxon>Bacteria</taxon>
        <taxon>Bacillati</taxon>
        <taxon>Actinomycetota</taxon>
        <taxon>Actinomycetes</taxon>
        <taxon>Mycobacteriales</taxon>
        <taxon>Mycobacteriaceae</taxon>
        <taxon>Mycolicibacterium</taxon>
    </lineage>
</organism>
<sequence length="281" mass="30391">MSSPAVLQAPRGPRPVTPSTILAEELSELCRLLDAADADPTVRDRLYRARDLAAGLDPYLAQCTTPESAALADLAHRTREINWDAEPSGGRLEQEMLSGHVEGQLLKFLVHLAGAHRVLEIGMFTGYSALAMAEAVPDDGTVVACEVDPGAARYARECFDASPVGHKITIELAPALDTLRRMENAGAAAFDFVFIDADKAGYLNYVEFLIESTLLTPRAVIAVDNTLMQGEPYKQDGTRTENGAAIATFNAALTYDPRVEQVLLPLRDGVTLIRRAPDRST</sequence>
<dbReference type="InterPro" id="IPR029063">
    <property type="entry name" value="SAM-dependent_MTases_sf"/>
</dbReference>
<gene>
    <name evidence="4" type="ORF">HLY00_79</name>
</gene>
<dbReference type="InterPro" id="IPR050362">
    <property type="entry name" value="Cation-dep_OMT"/>
</dbReference>
<proteinExistence type="predicted"/>
<dbReference type="GO" id="GO:0032259">
    <property type="term" value="P:methylation"/>
    <property type="evidence" value="ECO:0007669"/>
    <property type="project" value="UniProtKB-KW"/>
</dbReference>
<accession>A0A850PNS2</accession>
<dbReference type="GO" id="GO:0008757">
    <property type="term" value="F:S-adenosylmethionine-dependent methyltransferase activity"/>
    <property type="evidence" value="ECO:0007669"/>
    <property type="project" value="TreeGrafter"/>
</dbReference>
<dbReference type="GO" id="GO:0008171">
    <property type="term" value="F:O-methyltransferase activity"/>
    <property type="evidence" value="ECO:0007669"/>
    <property type="project" value="InterPro"/>
</dbReference>
<dbReference type="Pfam" id="PF01596">
    <property type="entry name" value="Methyltransf_3"/>
    <property type="match status" value="1"/>
</dbReference>
<keyword evidence="5" id="KW-1185">Reference proteome</keyword>
<dbReference type="CDD" id="cd02440">
    <property type="entry name" value="AdoMet_MTases"/>
    <property type="match status" value="1"/>
</dbReference>
<evidence type="ECO:0000256" key="2">
    <source>
        <dbReference type="ARBA" id="ARBA00022679"/>
    </source>
</evidence>
<dbReference type="InterPro" id="IPR002935">
    <property type="entry name" value="SAM_O-MeTrfase"/>
</dbReference>
<comment type="caution">
    <text evidence="4">The sequence shown here is derived from an EMBL/GenBank/DDBJ whole genome shotgun (WGS) entry which is preliminary data.</text>
</comment>
<protein>
    <submittedName>
        <fullName evidence="4">O-methyltransferase MysB</fullName>
    </submittedName>
</protein>
<evidence type="ECO:0000256" key="3">
    <source>
        <dbReference type="ARBA" id="ARBA00022691"/>
    </source>
</evidence>
<dbReference type="Proteomes" id="UP000570517">
    <property type="component" value="Unassembled WGS sequence"/>
</dbReference>